<evidence type="ECO:0000313" key="2">
    <source>
        <dbReference type="Proteomes" id="UP001281447"/>
    </source>
</evidence>
<name>A0ABU5C4P9_9BACI</name>
<organism evidence="1 2">
    <name type="scientific">Tigheibacillus halophilus</name>
    <dbReference type="NCBI Taxonomy" id="361280"/>
    <lineage>
        <taxon>Bacteria</taxon>
        <taxon>Bacillati</taxon>
        <taxon>Bacillota</taxon>
        <taxon>Bacilli</taxon>
        <taxon>Bacillales</taxon>
        <taxon>Bacillaceae</taxon>
        <taxon>Tigheibacillus</taxon>
    </lineage>
</organism>
<evidence type="ECO:0000313" key="1">
    <source>
        <dbReference type="EMBL" id="MDY0394045.1"/>
    </source>
</evidence>
<accession>A0ABU5C4P9</accession>
<dbReference type="EMBL" id="JAWDIP010000003">
    <property type="protein sequence ID" value="MDY0394045.1"/>
    <property type="molecule type" value="Genomic_DNA"/>
</dbReference>
<keyword evidence="2" id="KW-1185">Reference proteome</keyword>
<gene>
    <name evidence="1" type="ORF">RWE15_05595</name>
</gene>
<dbReference type="InterPro" id="IPR043748">
    <property type="entry name" value="DUF5693"/>
</dbReference>
<sequence length="293" mass="34062">MKKIWLWALVVLLLLVSIPGLVHRWTLETKHHTYELVIPYEELMTSFQRTDMERVLQQLRKAGVNTVSFQPLSLSDLEQQQRISIYSKQQLLEALRFGNSSLDEIKLRDGYYVPIPENSQDEQWIQNYLHPQKLHIADNDFYFISERLRYNKSTALGYDPTAVQMIEGAGMQPIFRMDNTVSASRNQQLIKQLLHMKQDLHTGILFSGEEVSGYPDLETIDTYAKKLSASGFLFLYDRVCEAKGPDSHCKKHQLCCHPPAQSGFECRYIGKQYRPGHPRHQRAKYTISLHSYI</sequence>
<dbReference type="Pfam" id="PF18949">
    <property type="entry name" value="DUF5693"/>
    <property type="match status" value="1"/>
</dbReference>
<reference evidence="1 2" key="1">
    <citation type="submission" date="2023-10" db="EMBL/GenBank/DDBJ databases">
        <title>Virgibacillus halophilus 5B73C genome.</title>
        <authorList>
            <person name="Miliotis G."/>
            <person name="Sengupta P."/>
            <person name="Hameed A."/>
            <person name="Chuvochina M."/>
            <person name="Mcdonagh F."/>
            <person name="Simpson A.C."/>
            <person name="Singh N.K."/>
            <person name="Rekha P.D."/>
            <person name="Raman K."/>
            <person name="Hugenholtz P."/>
            <person name="Venkateswaran K."/>
        </authorList>
    </citation>
    <scope>NUCLEOTIDE SEQUENCE [LARGE SCALE GENOMIC DNA]</scope>
    <source>
        <strain evidence="1 2">5B73C</strain>
    </source>
</reference>
<proteinExistence type="predicted"/>
<dbReference type="Proteomes" id="UP001281447">
    <property type="component" value="Unassembled WGS sequence"/>
</dbReference>
<protein>
    <submittedName>
        <fullName evidence="1">DUF5693 family protein</fullName>
    </submittedName>
</protein>
<comment type="caution">
    <text evidence="1">The sequence shown here is derived from an EMBL/GenBank/DDBJ whole genome shotgun (WGS) entry which is preliminary data.</text>
</comment>